<reference evidence="2 3" key="1">
    <citation type="submission" date="2015-01" db="EMBL/GenBank/DDBJ databases">
        <title>The Genome Sequence of Cryptococcus gattii CA1873.</title>
        <authorList>
            <consortium name="The Broad Institute Genomics Platform"/>
            <person name="Cuomo C."/>
            <person name="Litvintseva A."/>
            <person name="Chen Y."/>
            <person name="Heitman J."/>
            <person name="Sun S."/>
            <person name="Springer D."/>
            <person name="Dromer F."/>
            <person name="Young S."/>
            <person name="Zeng Q."/>
            <person name="Gargeya S."/>
            <person name="Abouelleil A."/>
            <person name="Alvarado L."/>
            <person name="Chapman S.B."/>
            <person name="Gainer-Dewar J."/>
            <person name="Goldberg J."/>
            <person name="Griggs A."/>
            <person name="Gujja S."/>
            <person name="Hansen M."/>
            <person name="Howarth C."/>
            <person name="Imamovic A."/>
            <person name="Larimer J."/>
            <person name="Murphy C."/>
            <person name="Naylor J."/>
            <person name="Pearson M."/>
            <person name="Priest M."/>
            <person name="Roberts A."/>
            <person name="Saif S."/>
            <person name="Shea T."/>
            <person name="Sykes S."/>
            <person name="Wortman J."/>
            <person name="Nusbaum C."/>
            <person name="Birren B."/>
        </authorList>
    </citation>
    <scope>NUCLEOTIDE SEQUENCE [LARGE SCALE GENOMIC DNA]</scope>
    <source>
        <strain evidence="2 3">CA1873</strain>
    </source>
</reference>
<protein>
    <submittedName>
        <fullName evidence="2">Uncharacterized protein</fullName>
    </submittedName>
</protein>
<accession>A0ABR5BI66</accession>
<proteinExistence type="predicted"/>
<gene>
    <name evidence="2" type="ORF">I314_01280</name>
</gene>
<name>A0ABR5BI66_CRYGA</name>
<feature type="compositionally biased region" description="Basic and acidic residues" evidence="1">
    <location>
        <begin position="45"/>
        <end position="60"/>
    </location>
</feature>
<sequence>MGIQPQGERRLKLTTPTDVVASLRTFTITVQTPQGPLHRAQSAKRGKEREKKERENREWVDNDAGGIQ</sequence>
<keyword evidence="3" id="KW-1185">Reference proteome</keyword>
<dbReference type="Proteomes" id="UP000053800">
    <property type="component" value="Unassembled WGS sequence"/>
</dbReference>
<organism evidence="2 3">
    <name type="scientific">Cryptococcus bacillisporus CA1873</name>
    <dbReference type="NCBI Taxonomy" id="1296111"/>
    <lineage>
        <taxon>Eukaryota</taxon>
        <taxon>Fungi</taxon>
        <taxon>Dikarya</taxon>
        <taxon>Basidiomycota</taxon>
        <taxon>Agaricomycotina</taxon>
        <taxon>Tremellomycetes</taxon>
        <taxon>Tremellales</taxon>
        <taxon>Cryptococcaceae</taxon>
        <taxon>Cryptococcus</taxon>
        <taxon>Cryptococcus gattii species complex</taxon>
    </lineage>
</organism>
<evidence type="ECO:0000313" key="3">
    <source>
        <dbReference type="Proteomes" id="UP000053800"/>
    </source>
</evidence>
<dbReference type="EMBL" id="KN848890">
    <property type="protein sequence ID" value="KIR68855.1"/>
    <property type="molecule type" value="Genomic_DNA"/>
</dbReference>
<feature type="region of interest" description="Disordered" evidence="1">
    <location>
        <begin position="31"/>
        <end position="68"/>
    </location>
</feature>
<evidence type="ECO:0000313" key="2">
    <source>
        <dbReference type="EMBL" id="KIR68855.1"/>
    </source>
</evidence>
<evidence type="ECO:0000256" key="1">
    <source>
        <dbReference type="SAM" id="MobiDB-lite"/>
    </source>
</evidence>